<evidence type="ECO:0000256" key="13">
    <source>
        <dbReference type="ARBA" id="ARBA00023163"/>
    </source>
</evidence>
<dbReference type="RefSeq" id="XP_022136633.1">
    <property type="nucleotide sequence ID" value="XM_022280941.1"/>
</dbReference>
<evidence type="ECO:0000256" key="12">
    <source>
        <dbReference type="ARBA" id="ARBA00023159"/>
    </source>
</evidence>
<dbReference type="GO" id="GO:0003712">
    <property type="term" value="F:transcription coregulator activity"/>
    <property type="evidence" value="ECO:0007669"/>
    <property type="project" value="TreeGrafter"/>
</dbReference>
<dbReference type="Gene3D" id="2.60.40.10">
    <property type="entry name" value="Immunoglobulins"/>
    <property type="match status" value="1"/>
</dbReference>
<keyword evidence="11" id="KW-0238">DNA-binding</keyword>
<protein>
    <submittedName>
        <fullName evidence="18">Calmodulin-binding transcription activator 3 isoform X1</fullName>
    </submittedName>
</protein>
<dbReference type="Proteomes" id="UP000504603">
    <property type="component" value="Unplaced"/>
</dbReference>
<keyword evidence="8" id="KW-0346">Stress response</keyword>
<keyword evidence="10" id="KW-0175">Coiled coil</keyword>
<keyword evidence="4" id="KW-0677">Repeat</keyword>
<dbReference type="SUPFAM" id="SSF52540">
    <property type="entry name" value="P-loop containing nucleoside triphosphate hydrolases"/>
    <property type="match status" value="1"/>
</dbReference>
<comment type="subcellular location">
    <subcellularLocation>
        <location evidence="1">Nucleus</location>
    </subcellularLocation>
</comment>
<dbReference type="GO" id="GO:0009409">
    <property type="term" value="P:response to cold"/>
    <property type="evidence" value="ECO:0007669"/>
    <property type="project" value="UniProtKB-ARBA"/>
</dbReference>
<dbReference type="PROSITE" id="PS50096">
    <property type="entry name" value="IQ"/>
    <property type="match status" value="2"/>
</dbReference>
<dbReference type="GO" id="GO:0003690">
    <property type="term" value="F:double-stranded DNA binding"/>
    <property type="evidence" value="ECO:0007669"/>
    <property type="project" value="TreeGrafter"/>
</dbReference>
<keyword evidence="12" id="KW-0010">Activator</keyword>
<evidence type="ECO:0000256" key="11">
    <source>
        <dbReference type="ARBA" id="ARBA00023125"/>
    </source>
</evidence>
<dbReference type="Pfam" id="PF03859">
    <property type="entry name" value="CG-1"/>
    <property type="match status" value="1"/>
</dbReference>
<dbReference type="AlphaFoldDB" id="A0A6J1C838"/>
<dbReference type="Gene3D" id="1.25.40.20">
    <property type="entry name" value="Ankyrin repeat-containing domain"/>
    <property type="match status" value="1"/>
</dbReference>
<name>A0A6J1C838_MOMCH</name>
<evidence type="ECO:0000256" key="6">
    <source>
        <dbReference type="ARBA" id="ARBA00022860"/>
    </source>
</evidence>
<evidence type="ECO:0000256" key="10">
    <source>
        <dbReference type="ARBA" id="ARBA00023054"/>
    </source>
</evidence>
<evidence type="ECO:0000256" key="8">
    <source>
        <dbReference type="ARBA" id="ARBA00023016"/>
    </source>
</evidence>
<dbReference type="SMART" id="SM01076">
    <property type="entry name" value="CG-1"/>
    <property type="match status" value="1"/>
</dbReference>
<dbReference type="GeneID" id="111008292"/>
<dbReference type="InterPro" id="IPR027417">
    <property type="entry name" value="P-loop_NTPase"/>
</dbReference>
<dbReference type="FunFam" id="1.20.5.190:FF:000003">
    <property type="entry name" value="Calmodulin-binding transcription activator 2"/>
    <property type="match status" value="1"/>
</dbReference>
<dbReference type="PROSITE" id="PS50088">
    <property type="entry name" value="ANK_REPEAT"/>
    <property type="match status" value="1"/>
</dbReference>
<evidence type="ECO:0000259" key="16">
    <source>
        <dbReference type="PROSITE" id="PS51437"/>
    </source>
</evidence>
<proteinExistence type="inferred from homology"/>
<dbReference type="GO" id="GO:0005516">
    <property type="term" value="F:calmodulin binding"/>
    <property type="evidence" value="ECO:0007669"/>
    <property type="project" value="UniProtKB-KW"/>
</dbReference>
<dbReference type="SUPFAM" id="SSF48403">
    <property type="entry name" value="Ankyrin repeat"/>
    <property type="match status" value="1"/>
</dbReference>
<evidence type="ECO:0000256" key="7">
    <source>
        <dbReference type="ARBA" id="ARBA00023015"/>
    </source>
</evidence>
<sequence>MAENRCCIPANPIGIEQILLEAQHRWLRPAEICEILNNYEKFSIASEPANMPPSGSLFLYDRKVLRYFRKDGHNWRKKKDGKAVKEAHERLKAGSVYALHCYYAHGEENENFQRRTYWLLEEDLSHIVLVHYREVQSSRANLNRNRGTHEAVLVSREFEETTSHSEMDASNSSSFHPSNYQIPSQTTEISLNSAQVSEYEDVESGACIVYELQINHSSELKSFPGYFCHFFNNVLLIDILSFAEYSSQASTVFHSFLGLQRPRMERFGADLCDPNYPISLSDNYQENFSVFSGNGFPTTSDRSKDNNSAGLNCVPQKNLNFSSENVLESGSTGIYSSNLEPSLSASQPEISGDVPKQGDEVLRMLFTEKCKRKEFNNHLHSQEDCQTSQRNSSPLVRWPIDQQTLQADLVCNVASKFHQLDHVNVVNSMQSSQMNTGPQNDQSMQEHLQQMLPNTKHEYYLNSISDGKVILEGKANFPKKQPLLDAITSEGLKKSDSFNQWMNRELGDVNEASMQSNSGAYWNSVENEVGHSSISSQVHPDAYMFSPSLSHEQLFSIIDFSPSWAYEGSEIKVLLSGRFLTSHQEVENSKWSCMFGEVEVPAEIIANGVLRCFTPIHKAGRVPFYVTCSNRLACSEVREFEYRVKCIQNFVVMDDHSSNTFEALALRFVKLLCLSCPSTLIADPNSSDGSSNSNKISELLKEDKSEWGQLINPKWDDNFSFESAKELLLQNLLKEKLHVWLLQKVREGGKGPSVLDEHGQGVLHFAAALNYDWALLPSIVAGINVNFRDANGWTALHWAAFFGRERVVAALISMGAAPGLLTDPSPKHPSGRTPADLASLNGHKGIAGYLAESDLSARLESLAFDSQESKSAETCGARAVQTATERVATPHDGNDIHTLSLKDSLAAVSNATQAAARIHEVMRVQSFQRKQLELKYRDDRLDMLHDQALSVLAVKRGIPGPHDKHAAAIRIQNKFRSWKNRKDFLIIRQRIVKIQAHVRGHQVRKNYRTIVWSVGILEKLILRWRRKGSGLRGFKPEAPAESSKKITLVAEDDDDFLKQGRKQTEERLQKALARVKSMVQYPEARDQYRRLLNVVSEMQEIKVVKNGALDNVDETADFDDLIDIETLLGEDNFMPTAI</sequence>
<keyword evidence="7" id="KW-0805">Transcription regulation</keyword>
<dbReference type="InterPro" id="IPR013783">
    <property type="entry name" value="Ig-like_fold"/>
</dbReference>
<dbReference type="SUPFAM" id="SSF81296">
    <property type="entry name" value="E set domains"/>
    <property type="match status" value="1"/>
</dbReference>
<organism evidence="17 18">
    <name type="scientific">Momordica charantia</name>
    <name type="common">Bitter gourd</name>
    <name type="synonym">Balsam pear</name>
    <dbReference type="NCBI Taxonomy" id="3673"/>
    <lineage>
        <taxon>Eukaryota</taxon>
        <taxon>Viridiplantae</taxon>
        <taxon>Streptophyta</taxon>
        <taxon>Embryophyta</taxon>
        <taxon>Tracheophyta</taxon>
        <taxon>Spermatophyta</taxon>
        <taxon>Magnoliopsida</taxon>
        <taxon>eudicotyledons</taxon>
        <taxon>Gunneridae</taxon>
        <taxon>Pentapetalae</taxon>
        <taxon>rosids</taxon>
        <taxon>fabids</taxon>
        <taxon>Cucurbitales</taxon>
        <taxon>Cucurbitaceae</taxon>
        <taxon>Momordiceae</taxon>
        <taxon>Momordica</taxon>
    </lineage>
</organism>
<dbReference type="Pfam" id="PF12796">
    <property type="entry name" value="Ank_2"/>
    <property type="match status" value="1"/>
</dbReference>
<evidence type="ECO:0000256" key="5">
    <source>
        <dbReference type="ARBA" id="ARBA00022837"/>
    </source>
</evidence>
<dbReference type="GO" id="GO:0005634">
    <property type="term" value="C:nucleus"/>
    <property type="evidence" value="ECO:0007669"/>
    <property type="project" value="UniProtKB-SubCell"/>
</dbReference>
<evidence type="ECO:0000256" key="4">
    <source>
        <dbReference type="ARBA" id="ARBA00022737"/>
    </source>
</evidence>
<dbReference type="PANTHER" id="PTHR23335:SF30">
    <property type="entry name" value="CALMODULIN-BINDING TRANSCRIPTION ACTIVATOR 3"/>
    <property type="match status" value="1"/>
</dbReference>
<dbReference type="OrthoDB" id="407555at2759"/>
<accession>A0A6J1C838</accession>
<keyword evidence="17" id="KW-1185">Reference proteome</keyword>
<feature type="domain" description="CG-1" evidence="16">
    <location>
        <begin position="15"/>
        <end position="141"/>
    </location>
</feature>
<dbReference type="PROSITE" id="PS50297">
    <property type="entry name" value="ANK_REP_REGION"/>
    <property type="match status" value="1"/>
</dbReference>
<gene>
    <name evidence="18" type="primary">LOC111008292</name>
</gene>
<dbReference type="KEGG" id="mcha:111008292"/>
<dbReference type="Gene3D" id="1.20.5.190">
    <property type="match status" value="1"/>
</dbReference>
<dbReference type="InterPro" id="IPR002110">
    <property type="entry name" value="Ankyrin_rpt"/>
</dbReference>
<dbReference type="PANTHER" id="PTHR23335">
    <property type="entry name" value="CALMODULIN-BINDING TRANSCRIPTION ACTIVATOR CAMTA"/>
    <property type="match status" value="1"/>
</dbReference>
<reference evidence="18" key="1">
    <citation type="submission" date="2025-08" db="UniProtKB">
        <authorList>
            <consortium name="RefSeq"/>
        </authorList>
    </citation>
    <scope>IDENTIFICATION</scope>
    <source>
        <strain evidence="18">OHB3-1</strain>
    </source>
</reference>
<keyword evidence="5" id="KW-0106">Calcium</keyword>
<evidence type="ECO:0000256" key="15">
    <source>
        <dbReference type="PROSITE-ProRule" id="PRU00023"/>
    </source>
</evidence>
<dbReference type="InterPro" id="IPR005559">
    <property type="entry name" value="CG-1_dom"/>
</dbReference>
<evidence type="ECO:0000256" key="2">
    <source>
        <dbReference type="ARBA" id="ARBA00008267"/>
    </source>
</evidence>
<evidence type="ECO:0000256" key="1">
    <source>
        <dbReference type="ARBA" id="ARBA00004123"/>
    </source>
</evidence>
<evidence type="ECO:0000313" key="18">
    <source>
        <dbReference type="RefSeq" id="XP_022136633.1"/>
    </source>
</evidence>
<comment type="similarity">
    <text evidence="2">Belongs to the CAMTA family.</text>
</comment>
<keyword evidence="9 15" id="KW-0040">ANK repeat</keyword>
<dbReference type="InterPro" id="IPR000048">
    <property type="entry name" value="IQ_motif_EF-hand-BS"/>
</dbReference>
<dbReference type="InterPro" id="IPR014756">
    <property type="entry name" value="Ig_E-set"/>
</dbReference>
<dbReference type="PROSITE" id="PS51437">
    <property type="entry name" value="CG_1"/>
    <property type="match status" value="1"/>
</dbReference>
<keyword evidence="3" id="KW-0597">Phosphoprotein</keyword>
<keyword evidence="6" id="KW-0112">Calmodulin-binding</keyword>
<evidence type="ECO:0000313" key="17">
    <source>
        <dbReference type="Proteomes" id="UP000504603"/>
    </source>
</evidence>
<evidence type="ECO:0000256" key="14">
    <source>
        <dbReference type="ARBA" id="ARBA00023242"/>
    </source>
</evidence>
<dbReference type="SMART" id="SM00015">
    <property type="entry name" value="IQ"/>
    <property type="match status" value="2"/>
</dbReference>
<evidence type="ECO:0000256" key="3">
    <source>
        <dbReference type="ARBA" id="ARBA00022553"/>
    </source>
</evidence>
<dbReference type="InterPro" id="IPR036770">
    <property type="entry name" value="Ankyrin_rpt-contain_sf"/>
</dbReference>
<dbReference type="FunFam" id="2.60.40.10:FF:000314">
    <property type="entry name" value="Calmodulin-binding transcription activator 2"/>
    <property type="match status" value="1"/>
</dbReference>
<keyword evidence="14" id="KW-0539">Nucleus</keyword>
<keyword evidence="13" id="KW-0804">Transcription</keyword>
<feature type="repeat" description="ANK" evidence="15">
    <location>
        <begin position="791"/>
        <end position="823"/>
    </location>
</feature>
<dbReference type="Pfam" id="PF00612">
    <property type="entry name" value="IQ"/>
    <property type="match status" value="2"/>
</dbReference>
<evidence type="ECO:0000256" key="9">
    <source>
        <dbReference type="ARBA" id="ARBA00023043"/>
    </source>
</evidence>
<dbReference type="GO" id="GO:0006357">
    <property type="term" value="P:regulation of transcription by RNA polymerase II"/>
    <property type="evidence" value="ECO:0007669"/>
    <property type="project" value="TreeGrafter"/>
</dbReference>
<dbReference type="SMART" id="SM00248">
    <property type="entry name" value="ANK"/>
    <property type="match status" value="2"/>
</dbReference>